<feature type="domain" description="C2H2-type" evidence="12">
    <location>
        <begin position="552"/>
        <end position="579"/>
    </location>
</feature>
<dbReference type="PROSITE" id="PS00028">
    <property type="entry name" value="ZINC_FINGER_C2H2_1"/>
    <property type="match status" value="12"/>
</dbReference>
<feature type="domain" description="C2H2-type" evidence="12">
    <location>
        <begin position="470"/>
        <end position="497"/>
    </location>
</feature>
<feature type="domain" description="C2H2-type" evidence="12">
    <location>
        <begin position="173"/>
        <end position="200"/>
    </location>
</feature>
<dbReference type="InterPro" id="IPR013087">
    <property type="entry name" value="Znf_C2H2_type"/>
</dbReference>
<keyword evidence="14" id="KW-1185">Reference proteome</keyword>
<evidence type="ECO:0000259" key="12">
    <source>
        <dbReference type="PROSITE" id="PS50157"/>
    </source>
</evidence>
<dbReference type="AlphaFoldDB" id="A0AAD9RNB2"/>
<keyword evidence="4" id="KW-0677">Repeat</keyword>
<protein>
    <recommendedName>
        <fullName evidence="12">C2H2-type domain-containing protein</fullName>
    </recommendedName>
</protein>
<evidence type="ECO:0000256" key="7">
    <source>
        <dbReference type="ARBA" id="ARBA00023015"/>
    </source>
</evidence>
<gene>
    <name evidence="13" type="ORF">KPH14_008908</name>
</gene>
<evidence type="ECO:0000256" key="6">
    <source>
        <dbReference type="ARBA" id="ARBA00022833"/>
    </source>
</evidence>
<name>A0AAD9RNB2_9HYME</name>
<feature type="domain" description="C2H2-type" evidence="12">
    <location>
        <begin position="608"/>
        <end position="635"/>
    </location>
</feature>
<feature type="domain" description="C2H2-type" evidence="12">
    <location>
        <begin position="580"/>
        <end position="607"/>
    </location>
</feature>
<dbReference type="InterPro" id="IPR036236">
    <property type="entry name" value="Znf_C2H2_sf"/>
</dbReference>
<feature type="domain" description="C2H2-type" evidence="12">
    <location>
        <begin position="496"/>
        <end position="523"/>
    </location>
</feature>
<keyword evidence="6" id="KW-0862">Zinc</keyword>
<feature type="domain" description="C2H2-type" evidence="12">
    <location>
        <begin position="407"/>
        <end position="434"/>
    </location>
</feature>
<reference evidence="13" key="1">
    <citation type="submission" date="2021-08" db="EMBL/GenBank/DDBJ databases">
        <authorList>
            <person name="Misof B."/>
            <person name="Oliver O."/>
            <person name="Podsiadlowski L."/>
            <person name="Donath A."/>
            <person name="Peters R."/>
            <person name="Mayer C."/>
            <person name="Rust J."/>
            <person name="Gunkel S."/>
            <person name="Lesny P."/>
            <person name="Martin S."/>
            <person name="Oeyen J.P."/>
            <person name="Petersen M."/>
            <person name="Panagiotis P."/>
            <person name="Wilbrandt J."/>
            <person name="Tanja T."/>
        </authorList>
    </citation>
    <scope>NUCLEOTIDE SEQUENCE</scope>
    <source>
        <strain evidence="13">GBR_01_08_01A</strain>
        <tissue evidence="13">Thorax + abdomen</tissue>
    </source>
</reference>
<feature type="domain" description="C2H2-type" evidence="12">
    <location>
        <begin position="89"/>
        <end position="114"/>
    </location>
</feature>
<evidence type="ECO:0000256" key="1">
    <source>
        <dbReference type="ARBA" id="ARBA00004123"/>
    </source>
</evidence>
<proteinExistence type="inferred from homology"/>
<dbReference type="SUPFAM" id="SSF57667">
    <property type="entry name" value="beta-beta-alpha zinc fingers"/>
    <property type="match status" value="12"/>
</dbReference>
<feature type="domain" description="C2H2-type" evidence="12">
    <location>
        <begin position="441"/>
        <end position="469"/>
    </location>
</feature>
<keyword evidence="9" id="KW-0804">Transcription</keyword>
<dbReference type="FunFam" id="3.30.160.60:FF:000100">
    <property type="entry name" value="Zinc finger 45-like"/>
    <property type="match status" value="1"/>
</dbReference>
<keyword evidence="7" id="KW-0805">Transcription regulation</keyword>
<organism evidence="13 14">
    <name type="scientific">Odynerus spinipes</name>
    <dbReference type="NCBI Taxonomy" id="1348599"/>
    <lineage>
        <taxon>Eukaryota</taxon>
        <taxon>Metazoa</taxon>
        <taxon>Ecdysozoa</taxon>
        <taxon>Arthropoda</taxon>
        <taxon>Hexapoda</taxon>
        <taxon>Insecta</taxon>
        <taxon>Pterygota</taxon>
        <taxon>Neoptera</taxon>
        <taxon>Endopterygota</taxon>
        <taxon>Hymenoptera</taxon>
        <taxon>Apocrita</taxon>
        <taxon>Aculeata</taxon>
        <taxon>Vespoidea</taxon>
        <taxon>Vespidae</taxon>
        <taxon>Eumeninae</taxon>
        <taxon>Odynerus</taxon>
    </lineage>
</organism>
<feature type="domain" description="C2H2-type" evidence="12">
    <location>
        <begin position="288"/>
        <end position="314"/>
    </location>
</feature>
<evidence type="ECO:0000256" key="3">
    <source>
        <dbReference type="ARBA" id="ARBA00022723"/>
    </source>
</evidence>
<accession>A0AAD9RNB2</accession>
<comment type="caution">
    <text evidence="13">The sequence shown here is derived from an EMBL/GenBank/DDBJ whole genome shotgun (WGS) entry which is preliminary data.</text>
</comment>
<keyword evidence="8" id="KW-0238">DNA-binding</keyword>
<keyword evidence="3" id="KW-0479">Metal-binding</keyword>
<dbReference type="Pfam" id="PF13912">
    <property type="entry name" value="zf-C2H2_6"/>
    <property type="match status" value="1"/>
</dbReference>
<dbReference type="GO" id="GO:0005634">
    <property type="term" value="C:nucleus"/>
    <property type="evidence" value="ECO:0007669"/>
    <property type="project" value="UniProtKB-SubCell"/>
</dbReference>
<dbReference type="GO" id="GO:0008270">
    <property type="term" value="F:zinc ion binding"/>
    <property type="evidence" value="ECO:0007669"/>
    <property type="project" value="UniProtKB-KW"/>
</dbReference>
<feature type="domain" description="C2H2-type" evidence="12">
    <location>
        <begin position="260"/>
        <end position="287"/>
    </location>
</feature>
<evidence type="ECO:0000256" key="10">
    <source>
        <dbReference type="ARBA" id="ARBA00023242"/>
    </source>
</evidence>
<comment type="subcellular location">
    <subcellularLocation>
        <location evidence="1">Nucleus</location>
    </subcellularLocation>
</comment>
<dbReference type="Pfam" id="PF12874">
    <property type="entry name" value="zf-met"/>
    <property type="match status" value="1"/>
</dbReference>
<evidence type="ECO:0000256" key="4">
    <source>
        <dbReference type="ARBA" id="ARBA00022737"/>
    </source>
</evidence>
<feature type="domain" description="C2H2-type" evidence="12">
    <location>
        <begin position="636"/>
        <end position="663"/>
    </location>
</feature>
<dbReference type="FunFam" id="3.30.160.60:FF:000902">
    <property type="entry name" value="Zinc finger protein 445"/>
    <property type="match status" value="1"/>
</dbReference>
<keyword evidence="10" id="KW-0539">Nucleus</keyword>
<dbReference type="Gene3D" id="3.30.160.60">
    <property type="entry name" value="Classic Zinc Finger"/>
    <property type="match status" value="13"/>
</dbReference>
<dbReference type="PANTHER" id="PTHR24409">
    <property type="entry name" value="ZINC FINGER PROTEIN 142"/>
    <property type="match status" value="1"/>
</dbReference>
<dbReference type="FunFam" id="3.30.160.60:FF:001506">
    <property type="entry name" value="Zinc finger protein"/>
    <property type="match status" value="1"/>
</dbReference>
<feature type="domain" description="C2H2-type" evidence="12">
    <location>
        <begin position="147"/>
        <end position="174"/>
    </location>
</feature>
<dbReference type="Pfam" id="PF00096">
    <property type="entry name" value="zf-C2H2"/>
    <property type="match status" value="11"/>
</dbReference>
<sequence length="690" mass="81067">MSKCTVTTVRTRLHQQTGHVESANPQNEKSSFVVLQDNTNPNFIVQELSMHQCESCSEEFNTEANLLVHRTERSILRTREALRKAEKKYECDTCNEKFAKKLSLIKHRRTHCKEIVSVHRKKQKSREKVTKLKTKQRLIAEPTTGPIECNICHKVFKKKKYLNVHKTLHGAPHICHVCGAKLTSEYYLKIHIRRHNKEFTEFCKICNKGFYLKATLKTHMSVHTDDKPCTCEVCHKSFGNRVYLRSHMKIHSQPGTRKKYKCDICGFETFYSYCYKEHLWTHTGESQVACEVCGKLIRRQYMKTHIRIHTGEKPEICEFCGKAFSSRKCNRVKLEEDNKLELARHENDDCTIDEFQTIENQETTVNDPLRYPKQVTKIYCKSNLERNKRDTRYRNNCPTSRKYSAIYECDICGKTFRKKFQLQKHKQDHEERSEEADDYENHCEECDRVFLNEKKLQKHVIKVHQHEKPFQCALCGKCFKTEEFLKTHLKQHNKRFTCDICGISKVSGYDLRLHKKKHNQEYVTHCEICGKGFYTNQTLERHLLTHTGEKPFICKICNTPYASAAYLNMHIKSHGQREKHKCNICNFESYWKAALKVHLKIHSGENQITCEICGKSVSSKTYLQIHMRIHSGEKPHVCEVCGKAFSVRKYLVVHLRTHTGEKPYECKVCQKRFTQQGSLNSHMKSHNESK</sequence>
<dbReference type="Proteomes" id="UP001258017">
    <property type="component" value="Unassembled WGS sequence"/>
</dbReference>
<feature type="domain" description="C2H2-type" evidence="12">
    <location>
        <begin position="201"/>
        <end position="228"/>
    </location>
</feature>
<dbReference type="PROSITE" id="PS50157">
    <property type="entry name" value="ZINC_FINGER_C2H2_2"/>
    <property type="match status" value="17"/>
</dbReference>
<dbReference type="GO" id="GO:0000977">
    <property type="term" value="F:RNA polymerase II transcription regulatory region sequence-specific DNA binding"/>
    <property type="evidence" value="ECO:0007669"/>
    <property type="project" value="TreeGrafter"/>
</dbReference>
<feature type="domain" description="C2H2-type" evidence="12">
    <location>
        <begin position="524"/>
        <end position="551"/>
    </location>
</feature>
<dbReference type="GO" id="GO:0000981">
    <property type="term" value="F:DNA-binding transcription factor activity, RNA polymerase II-specific"/>
    <property type="evidence" value="ECO:0007669"/>
    <property type="project" value="TreeGrafter"/>
</dbReference>
<reference evidence="13" key="2">
    <citation type="journal article" date="2023" name="Commun. Biol.">
        <title>Intrasexual cuticular hydrocarbon dimorphism in a wasp sheds light on hydrocarbon biosynthesis genes in Hymenoptera.</title>
        <authorList>
            <person name="Moris V.C."/>
            <person name="Podsiadlowski L."/>
            <person name="Martin S."/>
            <person name="Oeyen J.P."/>
            <person name="Donath A."/>
            <person name="Petersen M."/>
            <person name="Wilbrandt J."/>
            <person name="Misof B."/>
            <person name="Liedtke D."/>
            <person name="Thamm M."/>
            <person name="Scheiner R."/>
            <person name="Schmitt T."/>
            <person name="Niehuis O."/>
        </authorList>
    </citation>
    <scope>NUCLEOTIDE SEQUENCE</scope>
    <source>
        <strain evidence="13">GBR_01_08_01A</strain>
    </source>
</reference>
<evidence type="ECO:0000256" key="11">
    <source>
        <dbReference type="PROSITE-ProRule" id="PRU00042"/>
    </source>
</evidence>
<dbReference type="EMBL" id="JAIFRP010000030">
    <property type="protein sequence ID" value="KAK2582821.1"/>
    <property type="molecule type" value="Genomic_DNA"/>
</dbReference>
<comment type="similarity">
    <text evidence="2">Belongs to the krueppel C2H2-type zinc-finger protein family.</text>
</comment>
<dbReference type="PANTHER" id="PTHR24409:SF295">
    <property type="entry name" value="AZ2-RELATED"/>
    <property type="match status" value="1"/>
</dbReference>
<evidence type="ECO:0000256" key="5">
    <source>
        <dbReference type="ARBA" id="ARBA00022771"/>
    </source>
</evidence>
<keyword evidence="5 11" id="KW-0863">Zinc-finger</keyword>
<evidence type="ECO:0000313" key="14">
    <source>
        <dbReference type="Proteomes" id="UP001258017"/>
    </source>
</evidence>
<evidence type="ECO:0000313" key="13">
    <source>
        <dbReference type="EMBL" id="KAK2582821.1"/>
    </source>
</evidence>
<evidence type="ECO:0000256" key="2">
    <source>
        <dbReference type="ARBA" id="ARBA00006991"/>
    </source>
</evidence>
<evidence type="ECO:0000256" key="8">
    <source>
        <dbReference type="ARBA" id="ARBA00023125"/>
    </source>
</evidence>
<dbReference type="FunFam" id="3.30.160.60:FF:001450">
    <property type="entry name" value="zinc finger protein 774"/>
    <property type="match status" value="1"/>
</dbReference>
<feature type="domain" description="C2H2-type" evidence="12">
    <location>
        <begin position="664"/>
        <end position="690"/>
    </location>
</feature>
<dbReference type="SMART" id="SM00355">
    <property type="entry name" value="ZnF_C2H2"/>
    <property type="match status" value="18"/>
</dbReference>
<feature type="domain" description="C2H2-type" evidence="12">
    <location>
        <begin position="229"/>
        <end position="256"/>
    </location>
</feature>
<evidence type="ECO:0000256" key="9">
    <source>
        <dbReference type="ARBA" id="ARBA00023163"/>
    </source>
</evidence>